<dbReference type="Proteomes" id="UP000492821">
    <property type="component" value="Unassembled WGS sequence"/>
</dbReference>
<feature type="region of interest" description="Disordered" evidence="1">
    <location>
        <begin position="298"/>
        <end position="461"/>
    </location>
</feature>
<feature type="compositionally biased region" description="Low complexity" evidence="1">
    <location>
        <begin position="365"/>
        <end position="396"/>
    </location>
</feature>
<reference evidence="3" key="1">
    <citation type="journal article" date="2013" name="Genetics">
        <title>The draft genome and transcriptome of Panagrellus redivivus are shaped by the harsh demands of a free-living lifestyle.</title>
        <authorList>
            <person name="Srinivasan J."/>
            <person name="Dillman A.R."/>
            <person name="Macchietto M.G."/>
            <person name="Heikkinen L."/>
            <person name="Lakso M."/>
            <person name="Fracchia K.M."/>
            <person name="Antoshechkin I."/>
            <person name="Mortazavi A."/>
            <person name="Wong G."/>
            <person name="Sternberg P.W."/>
        </authorList>
    </citation>
    <scope>NUCLEOTIDE SEQUENCE [LARGE SCALE GENOMIC DNA]</scope>
    <source>
        <strain evidence="3">MT8872</strain>
    </source>
</reference>
<evidence type="ECO:0000313" key="4">
    <source>
        <dbReference type="WBParaSite" id="Pan_g18721.t1"/>
    </source>
</evidence>
<feature type="compositionally biased region" description="Low complexity" evidence="1">
    <location>
        <begin position="325"/>
        <end position="343"/>
    </location>
</feature>
<dbReference type="AlphaFoldDB" id="A0A7E4VB80"/>
<accession>A0A7E4VB80</accession>
<dbReference type="WBParaSite" id="Pan_g18721.t1">
    <property type="protein sequence ID" value="Pan_g18721.t1"/>
    <property type="gene ID" value="Pan_g18721"/>
</dbReference>
<sequence length="483" mass="52972">MIFASRSSFWHSAVLVFYCLLQITDAGRAMGNSVSAAIEATKRRQTPARQPPAPTINSATANQRTGRMELLDVEKLNQLIKSIDKTWIMPRSGTKDPVGSNFQYKKTCATIYKARHGACAQPGFGVMCFNYCFEQGEKLAFKCQDTSDAAYCRNSGNFDTFLAKYRKDAYKAKAYIHQMISRCYATAICNQQSGMLNSTLIDGDAKPDESTPKAPPALIRGVQKTLRPVLKGSYTLPPKNKLANRVAASRVDATTEAPSKTNIWDRFTVSQKAKPTPKYVPFWQRLLATTTTKPGDIDSELLLATTPTEDLEEPEDVSIEETTEEPSTTPSTTTTTEAPTTTTKKSKKVALPTRKASRRAKVPKTTPSPTTTSTTTTEAPTTTTTSTTTEVPSTTELENADSIEEASAETASAEAVITTTPKHTWKPLPVTEPPSPGPEYSKMHKNEANMESAKPPGSTKGFWNEFKPGKWYQSVHFMTNTGK</sequence>
<name>A0A7E4VB80_PANRE</name>
<feature type="compositionally biased region" description="Acidic residues" evidence="1">
    <location>
        <begin position="398"/>
        <end position="407"/>
    </location>
</feature>
<feature type="compositionally biased region" description="Low complexity" evidence="1">
    <location>
        <begin position="408"/>
        <end position="420"/>
    </location>
</feature>
<evidence type="ECO:0000256" key="1">
    <source>
        <dbReference type="SAM" id="MobiDB-lite"/>
    </source>
</evidence>
<protein>
    <submittedName>
        <fullName evidence="4">WSC domain-containing protein</fullName>
    </submittedName>
</protein>
<feature type="region of interest" description="Disordered" evidence="1">
    <location>
        <begin position="40"/>
        <end position="61"/>
    </location>
</feature>
<keyword evidence="2" id="KW-0732">Signal</keyword>
<organism evidence="3 4">
    <name type="scientific">Panagrellus redivivus</name>
    <name type="common">Microworm</name>
    <dbReference type="NCBI Taxonomy" id="6233"/>
    <lineage>
        <taxon>Eukaryota</taxon>
        <taxon>Metazoa</taxon>
        <taxon>Ecdysozoa</taxon>
        <taxon>Nematoda</taxon>
        <taxon>Chromadorea</taxon>
        <taxon>Rhabditida</taxon>
        <taxon>Tylenchina</taxon>
        <taxon>Panagrolaimomorpha</taxon>
        <taxon>Panagrolaimoidea</taxon>
        <taxon>Panagrolaimidae</taxon>
        <taxon>Panagrellus</taxon>
    </lineage>
</organism>
<evidence type="ECO:0000256" key="2">
    <source>
        <dbReference type="SAM" id="SignalP"/>
    </source>
</evidence>
<feature type="signal peptide" evidence="2">
    <location>
        <begin position="1"/>
        <end position="26"/>
    </location>
</feature>
<keyword evidence="3" id="KW-1185">Reference proteome</keyword>
<feature type="compositionally biased region" description="Acidic residues" evidence="1">
    <location>
        <begin position="309"/>
        <end position="324"/>
    </location>
</feature>
<reference evidence="4" key="2">
    <citation type="submission" date="2020-10" db="UniProtKB">
        <authorList>
            <consortium name="WormBaseParasite"/>
        </authorList>
    </citation>
    <scope>IDENTIFICATION</scope>
</reference>
<proteinExistence type="predicted"/>
<evidence type="ECO:0000313" key="3">
    <source>
        <dbReference type="Proteomes" id="UP000492821"/>
    </source>
</evidence>
<feature type="chain" id="PRO_5028805088" evidence="2">
    <location>
        <begin position="27"/>
        <end position="483"/>
    </location>
</feature>